<reference evidence="2 3" key="1">
    <citation type="submission" date="2022-09" db="EMBL/GenBank/DDBJ databases">
        <title>Xylan utilization by haloarchaea-nanohaloarchaea associations.</title>
        <authorList>
            <person name="Yakimov M."/>
        </authorList>
    </citation>
    <scope>NUCLEOTIDE SEQUENCE [LARGE SCALE GENOMIC DNA]</scope>
    <source>
        <strain evidence="2 3">SVXNc</strain>
    </source>
</reference>
<feature type="coiled-coil region" evidence="1">
    <location>
        <begin position="66"/>
        <end position="112"/>
    </location>
</feature>
<organism evidence="2 3">
    <name type="scientific">Candidatus Nanohalococcus occultus</name>
    <dbReference type="NCBI Taxonomy" id="2978047"/>
    <lineage>
        <taxon>Archaea</taxon>
        <taxon>Candidatus Nanohalarchaeota</taxon>
        <taxon>Candidatus Nanohalarchaeota incertae sedis</taxon>
        <taxon>Candidatus Nanohalococcus</taxon>
    </lineage>
</organism>
<proteinExistence type="predicted"/>
<evidence type="ECO:0000313" key="3">
    <source>
        <dbReference type="Proteomes" id="UP001218034"/>
    </source>
</evidence>
<name>A0ABY8CFW7_9ARCH</name>
<dbReference type="Proteomes" id="UP001218034">
    <property type="component" value="Chromosome"/>
</dbReference>
<dbReference type="EMBL" id="CP104395">
    <property type="protein sequence ID" value="WEL19625.1"/>
    <property type="molecule type" value="Genomic_DNA"/>
</dbReference>
<evidence type="ECO:0000313" key="2">
    <source>
        <dbReference type="EMBL" id="WEL19625.1"/>
    </source>
</evidence>
<dbReference type="RefSeq" id="WP_347721463.1">
    <property type="nucleotide sequence ID" value="NZ_CP104395.1"/>
</dbReference>
<dbReference type="GeneID" id="90590047"/>
<keyword evidence="1" id="KW-0175">Coiled coil</keyword>
<keyword evidence="3" id="KW-1185">Reference proteome</keyword>
<sequence length="158" mass="17390">MIKSTDLDGRTHQIDVREDLPGLVRKTDAYEQHLDAIVGSYRPGNEFSENPYCCFSENAEKLCSALESIDEDLRNARHLLDNATATEAKNHIQSARENYREAQDAYEKLSSIESSGSSLEQDVADYLGEIAEGIDSVTELKEDKAAVGTDSALESATT</sequence>
<gene>
    <name evidence="2" type="ORF">SVXNc_0609</name>
</gene>
<evidence type="ECO:0000256" key="1">
    <source>
        <dbReference type="SAM" id="Coils"/>
    </source>
</evidence>
<protein>
    <submittedName>
        <fullName evidence="2">Uncharacterized protein</fullName>
    </submittedName>
</protein>
<accession>A0ABY8CFW7</accession>